<reference evidence="7 8" key="1">
    <citation type="submission" date="2020-08" db="EMBL/GenBank/DDBJ databases">
        <authorList>
            <person name="Koutsovoulos G."/>
            <person name="Danchin GJ E."/>
        </authorList>
    </citation>
    <scope>NUCLEOTIDE SEQUENCE [LARGE SCALE GENOMIC DNA]</scope>
</reference>
<feature type="region of interest" description="Disordered" evidence="6">
    <location>
        <begin position="354"/>
        <end position="448"/>
    </location>
</feature>
<keyword evidence="4" id="KW-0808">Transferase</keyword>
<comment type="catalytic activity">
    <reaction evidence="5">
        <text>glucuronate acceptor + UDP-alpha-D-glucuronate = acceptor beta-D-glucuronoside + UDP + H(+)</text>
        <dbReference type="Rhea" id="RHEA:21032"/>
        <dbReference type="ChEBI" id="CHEBI:15378"/>
        <dbReference type="ChEBI" id="CHEBI:58052"/>
        <dbReference type="ChEBI" id="CHEBI:58223"/>
        <dbReference type="ChEBI" id="CHEBI:132367"/>
        <dbReference type="ChEBI" id="CHEBI:132368"/>
        <dbReference type="EC" id="2.4.1.17"/>
    </reaction>
</comment>
<dbReference type="OrthoDB" id="5835829at2759"/>
<evidence type="ECO:0000256" key="5">
    <source>
        <dbReference type="ARBA" id="ARBA00047475"/>
    </source>
</evidence>
<sequence>MIATSATPASSPFYHLLGLAIPVEVPELYTAQPGDGLANSEIRNDGSQRQNENIREIRHLINTYQQIYGNAYSNQNIPPLWQIIANVRYLLINHPQNAAYPRPINEKIGFFGGIAIDTHRYLDFYSKVMTDQVIEPVWDVEDDEYSFLNNSECVVLVTFGPTITFHGINQTQLESIFNAFEEHQACNFIFRADSTIELYANHYLQVPNNVHLFYDNIDMKGILAQRNTKLAIINCEQDSLNEALYAGVPVICIPFLGDQHYNASVVEYLGVGMWVPAPNLENQFQTAVNALLNEACGYLERAQLFARQLRTEQTQPIQIFLNAVENAINSNVPFDHSFQLRDIEFVDQEGRLIEGGISRRRHSEGSTSRGRHGEGGTSRGRHSEGSTSRGRHGEGHSEGSTSRGRHSEASTSGGRHSEGSISRRRHSEGSTRRSRLSRLSRGRSSDERPSKISEYTRFKWYCVYFVIAIDVDQDYNQLNQFHLNDGLKKLYIQVANLQQFENVDLWEKEFINSKVPEFASIVQYQAVFFLSRLEKTDFALGIADIGHNPSGFAIFYKLGITNMIATSATPASSPFYHFLGLAMPVEVPELYTARPSDGFINSEIRNDGSQRQNENMREIRHLIQIYIRRYGDSFFRQNSLPPLWQIIANVRYLLINHPEIVAYPRLINEKIGFIGGIAIEQDKLRMFYSKAMTDHSIQPDWDGEYEFLNISECVVVVSFGTKISFHGVNTNQLKSIFNAFSRHQNCEFIMFADTTIQYYVDENFQLPNNVHLFFFDQKGIIAHRYTKLAIIDCGQDSLNEALYAGVPVICIPFLGEQRYNASVVEYLGVGMWVPAPNLENQFQTAVNALLNEAYGFYGRAQNFARQLNSQQPTPIQIFLNKVHDAINFDIPFDHSIQLGDIQFVNQDL</sequence>
<proteinExistence type="inferred from homology"/>
<evidence type="ECO:0000256" key="2">
    <source>
        <dbReference type="ARBA" id="ARBA00012544"/>
    </source>
</evidence>
<evidence type="ECO:0000256" key="4">
    <source>
        <dbReference type="ARBA" id="ARBA00022679"/>
    </source>
</evidence>
<evidence type="ECO:0000313" key="7">
    <source>
        <dbReference type="EMBL" id="CAD2179766.1"/>
    </source>
</evidence>
<dbReference type="Proteomes" id="UP000580250">
    <property type="component" value="Unassembled WGS sequence"/>
</dbReference>
<comment type="similarity">
    <text evidence="1">Belongs to the UDP-glycosyltransferase family.</text>
</comment>
<evidence type="ECO:0000256" key="1">
    <source>
        <dbReference type="ARBA" id="ARBA00009995"/>
    </source>
</evidence>
<comment type="caution">
    <text evidence="7">The sequence shown here is derived from an EMBL/GenBank/DDBJ whole genome shotgun (WGS) entry which is preliminary data.</text>
</comment>
<name>A0A6V7VXV2_MELEN</name>
<organism evidence="7 8">
    <name type="scientific">Meloidogyne enterolobii</name>
    <name type="common">Root-knot nematode worm</name>
    <name type="synonym">Meloidogyne mayaguensis</name>
    <dbReference type="NCBI Taxonomy" id="390850"/>
    <lineage>
        <taxon>Eukaryota</taxon>
        <taxon>Metazoa</taxon>
        <taxon>Ecdysozoa</taxon>
        <taxon>Nematoda</taxon>
        <taxon>Chromadorea</taxon>
        <taxon>Rhabditida</taxon>
        <taxon>Tylenchina</taxon>
        <taxon>Tylenchomorpha</taxon>
        <taxon>Tylenchoidea</taxon>
        <taxon>Meloidogynidae</taxon>
        <taxon>Meloidogyninae</taxon>
        <taxon>Meloidogyne</taxon>
    </lineage>
</organism>
<gene>
    <name evidence="7" type="ORF">MENT_LOCUS31789</name>
</gene>
<dbReference type="GO" id="GO:0015020">
    <property type="term" value="F:glucuronosyltransferase activity"/>
    <property type="evidence" value="ECO:0007669"/>
    <property type="project" value="UniProtKB-EC"/>
</dbReference>
<accession>A0A6V7VXV2</accession>
<dbReference type="PANTHER" id="PTHR48043">
    <property type="entry name" value="EG:EG0003.4 PROTEIN-RELATED"/>
    <property type="match status" value="1"/>
</dbReference>
<keyword evidence="3" id="KW-0328">Glycosyltransferase</keyword>
<protein>
    <recommendedName>
        <fullName evidence="2">glucuronosyltransferase</fullName>
        <ecNumber evidence="2">2.4.1.17</ecNumber>
    </recommendedName>
</protein>
<dbReference type="EC" id="2.4.1.17" evidence="2"/>
<dbReference type="SUPFAM" id="SSF53756">
    <property type="entry name" value="UDP-Glycosyltransferase/glycogen phosphorylase"/>
    <property type="match status" value="2"/>
</dbReference>
<dbReference type="Pfam" id="PF00201">
    <property type="entry name" value="UDPGT"/>
    <property type="match status" value="2"/>
</dbReference>
<dbReference type="InterPro" id="IPR050271">
    <property type="entry name" value="UDP-glycosyltransferase"/>
</dbReference>
<dbReference type="PANTHER" id="PTHR48043:SF145">
    <property type="entry name" value="FI06409P-RELATED"/>
    <property type="match status" value="1"/>
</dbReference>
<evidence type="ECO:0000256" key="3">
    <source>
        <dbReference type="ARBA" id="ARBA00022676"/>
    </source>
</evidence>
<dbReference type="Gene3D" id="3.40.50.2000">
    <property type="entry name" value="Glycogen Phosphorylase B"/>
    <property type="match status" value="2"/>
</dbReference>
<dbReference type="InterPro" id="IPR002213">
    <property type="entry name" value="UDP_glucos_trans"/>
</dbReference>
<feature type="compositionally biased region" description="Basic residues" evidence="6">
    <location>
        <begin position="422"/>
        <end position="441"/>
    </location>
</feature>
<dbReference type="EMBL" id="CAJEWN010000352">
    <property type="protein sequence ID" value="CAD2179766.1"/>
    <property type="molecule type" value="Genomic_DNA"/>
</dbReference>
<evidence type="ECO:0000256" key="6">
    <source>
        <dbReference type="SAM" id="MobiDB-lite"/>
    </source>
</evidence>
<evidence type="ECO:0000313" key="8">
    <source>
        <dbReference type="Proteomes" id="UP000580250"/>
    </source>
</evidence>
<dbReference type="AlphaFoldDB" id="A0A6V7VXV2"/>